<proteinExistence type="predicted"/>
<gene>
    <name evidence="2" type="ORF">K469DRAFT_577232</name>
</gene>
<name>A0A6A6E2I1_9PEZI</name>
<organism evidence="2 3">
    <name type="scientific">Zopfia rhizophila CBS 207.26</name>
    <dbReference type="NCBI Taxonomy" id="1314779"/>
    <lineage>
        <taxon>Eukaryota</taxon>
        <taxon>Fungi</taxon>
        <taxon>Dikarya</taxon>
        <taxon>Ascomycota</taxon>
        <taxon>Pezizomycotina</taxon>
        <taxon>Dothideomycetes</taxon>
        <taxon>Dothideomycetes incertae sedis</taxon>
        <taxon>Zopfiaceae</taxon>
        <taxon>Zopfia</taxon>
    </lineage>
</organism>
<feature type="non-terminal residue" evidence="2">
    <location>
        <position position="1"/>
    </location>
</feature>
<evidence type="ECO:0000313" key="2">
    <source>
        <dbReference type="EMBL" id="KAF2185215.1"/>
    </source>
</evidence>
<dbReference type="AlphaFoldDB" id="A0A6A6E2I1"/>
<dbReference type="GO" id="GO:0005634">
    <property type="term" value="C:nucleus"/>
    <property type="evidence" value="ECO:0007669"/>
    <property type="project" value="TreeGrafter"/>
</dbReference>
<dbReference type="EMBL" id="ML994634">
    <property type="protein sequence ID" value="KAF2185215.1"/>
    <property type="molecule type" value="Genomic_DNA"/>
</dbReference>
<accession>A0A6A6E2I1</accession>
<protein>
    <submittedName>
        <fullName evidence="2">CENP-B protein</fullName>
    </submittedName>
</protein>
<evidence type="ECO:0000259" key="1">
    <source>
        <dbReference type="Pfam" id="PF03184"/>
    </source>
</evidence>
<evidence type="ECO:0000313" key="3">
    <source>
        <dbReference type="Proteomes" id="UP000800200"/>
    </source>
</evidence>
<keyword evidence="3" id="KW-1185">Reference proteome</keyword>
<dbReference type="Pfam" id="PF03184">
    <property type="entry name" value="DDE_1"/>
    <property type="match status" value="1"/>
</dbReference>
<dbReference type="OrthoDB" id="5425161at2759"/>
<dbReference type="PANTHER" id="PTHR19303">
    <property type="entry name" value="TRANSPOSON"/>
    <property type="match status" value="1"/>
</dbReference>
<feature type="domain" description="DDE-1" evidence="1">
    <location>
        <begin position="17"/>
        <end position="112"/>
    </location>
</feature>
<dbReference type="InterPro" id="IPR004875">
    <property type="entry name" value="DDE_SF_endonuclease_dom"/>
</dbReference>
<dbReference type="PANTHER" id="PTHR19303:SF62">
    <property type="entry name" value="HTH CENPB-TYPE DOMAIN-CONTAINING PROTEIN-RELATED"/>
    <property type="match status" value="1"/>
</dbReference>
<sequence length="123" mass="14357">WAILPFIIFAGKHHLSAYSNGWTTNELSYFEKYIKNRTVGARHLLIINSHESHDSLEFQQLCKEKSIITLYMLSHSSHLLQPLDVGCFVPLKKAYGRQIEDLMRCRIHHITKLKFLPAFRAAY</sequence>
<dbReference type="GO" id="GO:0003677">
    <property type="term" value="F:DNA binding"/>
    <property type="evidence" value="ECO:0007669"/>
    <property type="project" value="TreeGrafter"/>
</dbReference>
<dbReference type="InterPro" id="IPR050863">
    <property type="entry name" value="CenT-Element_Derived"/>
</dbReference>
<dbReference type="Proteomes" id="UP000800200">
    <property type="component" value="Unassembled WGS sequence"/>
</dbReference>
<reference evidence="2" key="1">
    <citation type="journal article" date="2020" name="Stud. Mycol.">
        <title>101 Dothideomycetes genomes: a test case for predicting lifestyles and emergence of pathogens.</title>
        <authorList>
            <person name="Haridas S."/>
            <person name="Albert R."/>
            <person name="Binder M."/>
            <person name="Bloem J."/>
            <person name="Labutti K."/>
            <person name="Salamov A."/>
            <person name="Andreopoulos B."/>
            <person name="Baker S."/>
            <person name="Barry K."/>
            <person name="Bills G."/>
            <person name="Bluhm B."/>
            <person name="Cannon C."/>
            <person name="Castanera R."/>
            <person name="Culley D."/>
            <person name="Daum C."/>
            <person name="Ezra D."/>
            <person name="Gonzalez J."/>
            <person name="Henrissat B."/>
            <person name="Kuo A."/>
            <person name="Liang C."/>
            <person name="Lipzen A."/>
            <person name="Lutzoni F."/>
            <person name="Magnuson J."/>
            <person name="Mondo S."/>
            <person name="Nolan M."/>
            <person name="Ohm R."/>
            <person name="Pangilinan J."/>
            <person name="Park H.-J."/>
            <person name="Ramirez L."/>
            <person name="Alfaro M."/>
            <person name="Sun H."/>
            <person name="Tritt A."/>
            <person name="Yoshinaga Y."/>
            <person name="Zwiers L.-H."/>
            <person name="Turgeon B."/>
            <person name="Goodwin S."/>
            <person name="Spatafora J."/>
            <person name="Crous P."/>
            <person name="Grigoriev I."/>
        </authorList>
    </citation>
    <scope>NUCLEOTIDE SEQUENCE</scope>
    <source>
        <strain evidence="2">CBS 207.26</strain>
    </source>
</reference>